<evidence type="ECO:0000313" key="2">
    <source>
        <dbReference type="EMBL" id="KAK4095495.1"/>
    </source>
</evidence>
<reference evidence="2 3" key="1">
    <citation type="journal article" date="2024" name="Microbiol. Resour. Announc.">
        <title>Genome annotations for the ascomycete fungi Trichoderma harzianum, Trichoderma aggressivum, and Purpureocillium lilacinum.</title>
        <authorList>
            <person name="Beijen E.P.W."/>
            <person name="Ohm R.A."/>
        </authorList>
    </citation>
    <scope>NUCLEOTIDE SEQUENCE [LARGE SCALE GENOMIC DNA]</scope>
    <source>
        <strain evidence="2 3">CBS 150709</strain>
    </source>
</reference>
<feature type="region of interest" description="Disordered" evidence="1">
    <location>
        <begin position="68"/>
        <end position="90"/>
    </location>
</feature>
<dbReference type="Proteomes" id="UP001287286">
    <property type="component" value="Unassembled WGS sequence"/>
</dbReference>
<dbReference type="EMBL" id="JAWRVI010000001">
    <property type="protein sequence ID" value="KAK4095495.1"/>
    <property type="molecule type" value="Genomic_DNA"/>
</dbReference>
<organism evidence="2 3">
    <name type="scientific">Purpureocillium lilacinum</name>
    <name type="common">Paecilomyces lilacinus</name>
    <dbReference type="NCBI Taxonomy" id="33203"/>
    <lineage>
        <taxon>Eukaryota</taxon>
        <taxon>Fungi</taxon>
        <taxon>Dikarya</taxon>
        <taxon>Ascomycota</taxon>
        <taxon>Pezizomycotina</taxon>
        <taxon>Sordariomycetes</taxon>
        <taxon>Hypocreomycetidae</taxon>
        <taxon>Hypocreales</taxon>
        <taxon>Ophiocordycipitaceae</taxon>
        <taxon>Purpureocillium</taxon>
    </lineage>
</organism>
<name>A0ABR0CHD9_PURLI</name>
<protein>
    <submittedName>
        <fullName evidence="2">Uncharacterized protein</fullName>
    </submittedName>
</protein>
<evidence type="ECO:0000313" key="3">
    <source>
        <dbReference type="Proteomes" id="UP001287286"/>
    </source>
</evidence>
<accession>A0ABR0CHD9</accession>
<proteinExistence type="predicted"/>
<feature type="region of interest" description="Disordered" evidence="1">
    <location>
        <begin position="263"/>
        <end position="298"/>
    </location>
</feature>
<evidence type="ECO:0000256" key="1">
    <source>
        <dbReference type="SAM" id="MobiDB-lite"/>
    </source>
</evidence>
<keyword evidence="3" id="KW-1185">Reference proteome</keyword>
<comment type="caution">
    <text evidence="2">The sequence shown here is derived from an EMBL/GenBank/DDBJ whole genome shotgun (WGS) entry which is preliminary data.</text>
</comment>
<sequence length="326" mass="34383">MLLPPVGAAAGTQMRIWTWLIDGLMRIEEEMDAATCACLCTKGRSGAPCPWGVGADCWVANRRRGRDEMGKQKGGLDCSGGEDEGSLGRQGGAEMQALERYELADGGRESLELGSDGQSGDGWGAMALDLGCGGPWGVDDVTDGGCVNPPALGADPVGAGASGAIPVAAAAPLKRAAPYCTCALVPCGFQGPGDGWMDGLDGLQLFVPWMLWSLDAWVAPELAARTRFAAGPMQRQRRALFVWYEAVCDAGLAQQSVQDRMVTRPRASRLSPLTGLPLAREGRGAPREEEEDRGADNVKYWTDGAVLGQEKTTTTMAGQQQQVGCY</sequence>
<gene>
    <name evidence="2" type="ORF">Purlil1_291</name>
</gene>